<organism evidence="8 9">
    <name type="scientific">Amycolatopsis mediterranei (strain U-32)</name>
    <dbReference type="NCBI Taxonomy" id="749927"/>
    <lineage>
        <taxon>Bacteria</taxon>
        <taxon>Bacillati</taxon>
        <taxon>Actinomycetota</taxon>
        <taxon>Actinomycetes</taxon>
        <taxon>Pseudonocardiales</taxon>
        <taxon>Pseudonocardiaceae</taxon>
        <taxon>Amycolatopsis</taxon>
    </lineage>
</organism>
<dbReference type="Pfam" id="PF06271">
    <property type="entry name" value="RDD"/>
    <property type="match status" value="1"/>
</dbReference>
<dbReference type="GeneID" id="92873854"/>
<dbReference type="PANTHER" id="PTHR36115">
    <property type="entry name" value="PROLINE-RICH ANTIGEN HOMOLOG-RELATED"/>
    <property type="match status" value="1"/>
</dbReference>
<dbReference type="Proteomes" id="UP000000328">
    <property type="component" value="Chromosome"/>
</dbReference>
<comment type="subcellular location">
    <subcellularLocation>
        <location evidence="1">Cell membrane</location>
        <topology evidence="1">Multi-pass membrane protein</topology>
    </subcellularLocation>
</comment>
<evidence type="ECO:0000259" key="7">
    <source>
        <dbReference type="Pfam" id="PF06271"/>
    </source>
</evidence>
<evidence type="ECO:0000256" key="1">
    <source>
        <dbReference type="ARBA" id="ARBA00004651"/>
    </source>
</evidence>
<evidence type="ECO:0000256" key="2">
    <source>
        <dbReference type="ARBA" id="ARBA00022475"/>
    </source>
</evidence>
<proteinExistence type="predicted"/>
<dbReference type="InterPro" id="IPR010432">
    <property type="entry name" value="RDD"/>
</dbReference>
<gene>
    <name evidence="8" type="ordered locus">AMED_6193</name>
</gene>
<keyword evidence="2" id="KW-1003">Cell membrane</keyword>
<dbReference type="KEGG" id="amd:AMED_6193"/>
<dbReference type="OrthoDB" id="9787732at2"/>
<evidence type="ECO:0000313" key="9">
    <source>
        <dbReference type="Proteomes" id="UP000000328"/>
    </source>
</evidence>
<keyword evidence="4 6" id="KW-1133">Transmembrane helix</keyword>
<sequence>MTTSAPEPPAADRAGELAERLGMAGRRAVQSVLDWALAVGIGVFAALVAGLIAIPLVQWGWVPPKLILWGPAITFLVATQACDIVIQIWVPVRRNGVTPGMLVMGLRVQTLRGGRPKARAYLIRWVLLTVDGLLLGLVAFVSIVATKRRQRIGDLVARTLVVRADHVD</sequence>
<dbReference type="GO" id="GO:0005886">
    <property type="term" value="C:plasma membrane"/>
    <property type="evidence" value="ECO:0007669"/>
    <property type="project" value="UniProtKB-SubCell"/>
</dbReference>
<feature type="domain" description="RDD" evidence="7">
    <location>
        <begin position="24"/>
        <end position="157"/>
    </location>
</feature>
<dbReference type="HOGENOM" id="CLU_1592440_0_0_11"/>
<evidence type="ECO:0000256" key="4">
    <source>
        <dbReference type="ARBA" id="ARBA00022989"/>
    </source>
</evidence>
<feature type="transmembrane region" description="Helical" evidence="6">
    <location>
        <begin position="122"/>
        <end position="145"/>
    </location>
</feature>
<reference evidence="8 9" key="1">
    <citation type="journal article" date="2010" name="Cell Res.">
        <title>Complete genome sequence of the rifamycin SV-producing Amycolatopsis mediterranei U32 revealed its genetic characteristics in phylogeny and metabolism.</title>
        <authorList>
            <person name="Zhao W."/>
            <person name="Zhong Y."/>
            <person name="Yuan H."/>
            <person name="Wang J."/>
            <person name="Zheng H."/>
            <person name="Wang Y."/>
            <person name="Cen X."/>
            <person name="Xu F."/>
            <person name="Bai J."/>
            <person name="Han X."/>
            <person name="Lu G."/>
            <person name="Zhu Y."/>
            <person name="Shao Z."/>
            <person name="Yan H."/>
            <person name="Li C."/>
            <person name="Peng N."/>
            <person name="Zhang Z."/>
            <person name="Zhang Y."/>
            <person name="Lin W."/>
            <person name="Fan Y."/>
            <person name="Qin Z."/>
            <person name="Hu Y."/>
            <person name="Zhu B."/>
            <person name="Wang S."/>
            <person name="Ding X."/>
            <person name="Zhao G.P."/>
        </authorList>
    </citation>
    <scope>NUCLEOTIDE SEQUENCE [LARGE SCALE GENOMIC DNA]</scope>
    <source>
        <strain evidence="9">U-32</strain>
    </source>
</reference>
<feature type="transmembrane region" description="Helical" evidence="6">
    <location>
        <begin position="35"/>
        <end position="54"/>
    </location>
</feature>
<dbReference type="eggNOG" id="COG1714">
    <property type="taxonomic scope" value="Bacteria"/>
</dbReference>
<feature type="transmembrane region" description="Helical" evidence="6">
    <location>
        <begin position="66"/>
        <end position="90"/>
    </location>
</feature>
<evidence type="ECO:0000256" key="6">
    <source>
        <dbReference type="SAM" id="Phobius"/>
    </source>
</evidence>
<keyword evidence="5 6" id="KW-0472">Membrane</keyword>
<dbReference type="AlphaFoldDB" id="A0A0H3DD00"/>
<evidence type="ECO:0000313" key="8">
    <source>
        <dbReference type="EMBL" id="ADJ47928.1"/>
    </source>
</evidence>
<dbReference type="PATRIC" id="fig|749927.5.peg.6439"/>
<protein>
    <submittedName>
        <fullName evidence="8">RDD domain-containing protein</fullName>
    </submittedName>
</protein>
<name>A0A0H3DD00_AMYMU</name>
<dbReference type="EMBL" id="CP002000">
    <property type="protein sequence ID" value="ADJ47928.1"/>
    <property type="molecule type" value="Genomic_DNA"/>
</dbReference>
<dbReference type="PANTHER" id="PTHR36115:SF6">
    <property type="entry name" value="PROLINE-RICH ANTIGEN HOMOLOG"/>
    <property type="match status" value="1"/>
</dbReference>
<evidence type="ECO:0000256" key="5">
    <source>
        <dbReference type="ARBA" id="ARBA00023136"/>
    </source>
</evidence>
<accession>A0A0H3DD00</accession>
<keyword evidence="3 6" id="KW-0812">Transmembrane</keyword>
<dbReference type="RefSeq" id="WP_013227979.1">
    <property type="nucleotide sequence ID" value="NC_014318.1"/>
</dbReference>
<evidence type="ECO:0000256" key="3">
    <source>
        <dbReference type="ARBA" id="ARBA00022692"/>
    </source>
</evidence>
<dbReference type="InterPro" id="IPR051791">
    <property type="entry name" value="Pra-immunoreactive"/>
</dbReference>